<comment type="subunit">
    <text evidence="10">Forms an energy-coupling factor (ECF) transporter complex composed of an ATP-binding protein (A component, CbiO), a transmembrane protein (T component, CbiQ) and 2 possible substrate-capture proteins (S components, CbiM and CbiN) of unknown stoichimetry.</text>
</comment>
<dbReference type="KEGG" id="eaz:JHT90_04290"/>
<comment type="function">
    <text evidence="10">Part of the energy-coupling factor (ECF) transporter complex CbiMNOQ involved in cobalt import.</text>
</comment>
<protein>
    <recommendedName>
        <fullName evidence="10">Cobalt transport protein CbiN</fullName>
    </recommendedName>
    <alternativeName>
        <fullName evidence="10">Energy-coupling factor transporter probable substrate-capture protein CbiN</fullName>
        <shortName evidence="10">ECF transporter S component CbiN</shortName>
    </alternativeName>
</protein>
<keyword evidence="12" id="KW-1185">Reference proteome</keyword>
<dbReference type="AlphaFoldDB" id="A0A974RXR4"/>
<keyword evidence="4 10" id="KW-0169">Cobalamin biosynthesis</keyword>
<dbReference type="PANTHER" id="PTHR38662">
    <property type="entry name" value="COBALT TRANSPORT PROTEIN CBIN"/>
    <property type="match status" value="1"/>
</dbReference>
<dbReference type="GO" id="GO:0015087">
    <property type="term" value="F:cobalt ion transmembrane transporter activity"/>
    <property type="evidence" value="ECO:0007669"/>
    <property type="project" value="UniProtKB-UniRule"/>
</dbReference>
<reference evidence="11 12" key="1">
    <citation type="submission" date="2021-01" db="EMBL/GenBank/DDBJ databases">
        <title>Entomomonas sp. F2A isolated from a house cricket (Acheta domesticus).</title>
        <authorList>
            <person name="Spergser J."/>
            <person name="Busse H.-J."/>
        </authorList>
    </citation>
    <scope>NUCLEOTIDE SEQUENCE [LARGE SCALE GENOMIC DNA]</scope>
    <source>
        <strain evidence="11 12">F2A</strain>
    </source>
</reference>
<organism evidence="11 12">
    <name type="scientific">Entomomonas asaccharolytica</name>
    <dbReference type="NCBI Taxonomy" id="2785331"/>
    <lineage>
        <taxon>Bacteria</taxon>
        <taxon>Pseudomonadati</taxon>
        <taxon>Pseudomonadota</taxon>
        <taxon>Gammaproteobacteria</taxon>
        <taxon>Pseudomonadales</taxon>
        <taxon>Pseudomonadaceae</taxon>
        <taxon>Entomomonas</taxon>
    </lineage>
</organism>
<dbReference type="GO" id="GO:0009236">
    <property type="term" value="P:cobalamin biosynthetic process"/>
    <property type="evidence" value="ECO:0007669"/>
    <property type="project" value="UniProtKB-UniRule"/>
</dbReference>
<dbReference type="InterPro" id="IPR003705">
    <property type="entry name" value="CbiN"/>
</dbReference>
<name>A0A974RXR4_9GAMM</name>
<keyword evidence="2 10" id="KW-0813">Transport</keyword>
<comment type="caution">
    <text evidence="10">Lacks conserved residue(s) required for the propagation of feature annotation.</text>
</comment>
<keyword evidence="7 10" id="KW-0406">Ion transport</keyword>
<dbReference type="RefSeq" id="WP_201094550.1">
    <property type="nucleotide sequence ID" value="NZ_CP067393.1"/>
</dbReference>
<evidence type="ECO:0000313" key="11">
    <source>
        <dbReference type="EMBL" id="QQP86465.1"/>
    </source>
</evidence>
<dbReference type="NCBIfam" id="TIGR01165">
    <property type="entry name" value="cbiN"/>
    <property type="match status" value="1"/>
</dbReference>
<evidence type="ECO:0000256" key="7">
    <source>
        <dbReference type="ARBA" id="ARBA00023065"/>
    </source>
</evidence>
<evidence type="ECO:0000313" key="12">
    <source>
        <dbReference type="Proteomes" id="UP000595278"/>
    </source>
</evidence>
<evidence type="ECO:0000256" key="6">
    <source>
        <dbReference type="ARBA" id="ARBA00022989"/>
    </source>
</evidence>
<evidence type="ECO:0000256" key="10">
    <source>
        <dbReference type="HAMAP-Rule" id="MF_00330"/>
    </source>
</evidence>
<evidence type="ECO:0000256" key="5">
    <source>
        <dbReference type="ARBA" id="ARBA00022692"/>
    </source>
</evidence>
<comment type="similarity">
    <text evidence="10">Belongs to the CbiN family.</text>
</comment>
<evidence type="ECO:0000256" key="9">
    <source>
        <dbReference type="ARBA" id="ARBA00023285"/>
    </source>
</evidence>
<keyword evidence="1 10" id="KW-0171">Cobalt transport</keyword>
<proteinExistence type="inferred from homology"/>
<dbReference type="NCBIfam" id="NF002780">
    <property type="entry name" value="PRK02898.1"/>
    <property type="match status" value="1"/>
</dbReference>
<dbReference type="HAMAP" id="MF_00330">
    <property type="entry name" value="CbiN"/>
    <property type="match status" value="1"/>
</dbReference>
<dbReference type="PANTHER" id="PTHR38662:SF1">
    <property type="entry name" value="COBALT TRANSPORT PROTEIN CBIN"/>
    <property type="match status" value="1"/>
</dbReference>
<accession>A0A974RXR4</accession>
<comment type="subcellular location">
    <subcellularLocation>
        <location evidence="10">Cell membrane</location>
        <topology evidence="10">Multi-pass membrane protein</topology>
    </subcellularLocation>
</comment>
<dbReference type="EMBL" id="CP067393">
    <property type="protein sequence ID" value="QQP86465.1"/>
    <property type="molecule type" value="Genomic_DNA"/>
</dbReference>
<keyword evidence="6 10" id="KW-1133">Transmembrane helix</keyword>
<keyword evidence="3 10" id="KW-1003">Cell membrane</keyword>
<evidence type="ECO:0000256" key="1">
    <source>
        <dbReference type="ARBA" id="ARBA00022426"/>
    </source>
</evidence>
<keyword evidence="5 10" id="KW-0812">Transmembrane</keyword>
<keyword evidence="9 10" id="KW-0170">Cobalt</keyword>
<keyword evidence="8 10" id="KW-0472">Membrane</keyword>
<gene>
    <name evidence="10" type="primary">cbiN</name>
    <name evidence="11" type="ORF">JHT90_04290</name>
</gene>
<evidence type="ECO:0000256" key="3">
    <source>
        <dbReference type="ARBA" id="ARBA00022475"/>
    </source>
</evidence>
<comment type="pathway">
    <text evidence="10">Cofactor biosynthesis; adenosylcobalamin biosynthesis.</text>
</comment>
<dbReference type="Pfam" id="PF02553">
    <property type="entry name" value="CbiN"/>
    <property type="match status" value="1"/>
</dbReference>
<feature type="transmembrane region" description="Helical" evidence="10">
    <location>
        <begin position="65"/>
        <end position="85"/>
    </location>
</feature>
<evidence type="ECO:0000256" key="2">
    <source>
        <dbReference type="ARBA" id="ARBA00022448"/>
    </source>
</evidence>
<sequence>MKKNLLLLTIVVIMCLVPFFLPANKGAEFSGADGQAEEAITQSHPDYEPWFESFFEPASGEVESLLFTLQGSIGTGIICYILGFYRGRRPKTDVRN</sequence>
<evidence type="ECO:0000256" key="4">
    <source>
        <dbReference type="ARBA" id="ARBA00022573"/>
    </source>
</evidence>
<dbReference type="Proteomes" id="UP000595278">
    <property type="component" value="Chromosome"/>
</dbReference>
<evidence type="ECO:0000256" key="8">
    <source>
        <dbReference type="ARBA" id="ARBA00023136"/>
    </source>
</evidence>
<dbReference type="GO" id="GO:0005886">
    <property type="term" value="C:plasma membrane"/>
    <property type="evidence" value="ECO:0007669"/>
    <property type="project" value="UniProtKB-SubCell"/>
</dbReference>